<reference evidence="1" key="1">
    <citation type="journal article" date="2013" name="BMC Genomics">
        <title>Unscrambling butterfly oogenesis.</title>
        <authorList>
            <person name="Carter J.M."/>
            <person name="Baker S.C."/>
            <person name="Pink R."/>
            <person name="Carter D.R."/>
            <person name="Collins A."/>
            <person name="Tomlin J."/>
            <person name="Gibbs M."/>
            <person name="Breuker C.J."/>
        </authorList>
    </citation>
    <scope>NUCLEOTIDE SEQUENCE</scope>
    <source>
        <tissue evidence="1">Ovary</tissue>
    </source>
</reference>
<name>S4NKK9_9NEOP</name>
<accession>S4NKK9</accession>
<reference evidence="1" key="2">
    <citation type="submission" date="2013-05" db="EMBL/GenBank/DDBJ databases">
        <authorList>
            <person name="Carter J.-M."/>
            <person name="Baker S.C."/>
            <person name="Pink R."/>
            <person name="Carter D.R.F."/>
            <person name="Collins A."/>
            <person name="Tomlin J."/>
            <person name="Gibbs M."/>
            <person name="Breuker C.J."/>
        </authorList>
    </citation>
    <scope>NUCLEOTIDE SEQUENCE</scope>
    <source>
        <tissue evidence="1">Ovary</tissue>
    </source>
</reference>
<dbReference type="AlphaFoldDB" id="S4NKK9"/>
<dbReference type="EMBL" id="GAIX01013294">
    <property type="protein sequence ID" value="JAA79266.1"/>
    <property type="molecule type" value="Transcribed_RNA"/>
</dbReference>
<organism evidence="1">
    <name type="scientific">Pararge aegeria</name>
    <name type="common">speckled wood butterfly</name>
    <dbReference type="NCBI Taxonomy" id="116150"/>
    <lineage>
        <taxon>Eukaryota</taxon>
        <taxon>Metazoa</taxon>
        <taxon>Ecdysozoa</taxon>
        <taxon>Arthropoda</taxon>
        <taxon>Hexapoda</taxon>
        <taxon>Insecta</taxon>
        <taxon>Pterygota</taxon>
        <taxon>Neoptera</taxon>
        <taxon>Endopterygota</taxon>
        <taxon>Lepidoptera</taxon>
        <taxon>Glossata</taxon>
        <taxon>Ditrysia</taxon>
        <taxon>Papilionoidea</taxon>
        <taxon>Nymphalidae</taxon>
        <taxon>Satyrinae</taxon>
        <taxon>Satyrini</taxon>
        <taxon>Parargina</taxon>
        <taxon>Pararge</taxon>
    </lineage>
</organism>
<proteinExistence type="predicted"/>
<sequence>MRIPPGFEEEYKRRLSIAAANILPGFNSQNITYVPDTSTQSASIITLTLNPNIAYVPDVSAQIRGLPTLVYPG</sequence>
<protein>
    <submittedName>
        <fullName evidence="1">Uncharacterized protein</fullName>
    </submittedName>
</protein>
<feature type="non-terminal residue" evidence="1">
    <location>
        <position position="73"/>
    </location>
</feature>
<evidence type="ECO:0000313" key="1">
    <source>
        <dbReference type="EMBL" id="JAA79266.1"/>
    </source>
</evidence>